<keyword evidence="5 10" id="KW-0175">Coiled coil</keyword>
<dbReference type="AlphaFoldDB" id="A0AAD8HCH8"/>
<dbReference type="EMBL" id="JAUIZM010000009">
    <property type="protein sequence ID" value="KAK1363718.1"/>
    <property type="molecule type" value="Genomic_DNA"/>
</dbReference>
<reference evidence="14" key="1">
    <citation type="submission" date="2023-02" db="EMBL/GenBank/DDBJ databases">
        <title>Genome of toxic invasive species Heracleum sosnowskyi carries increased number of genes despite the absence of recent whole-genome duplications.</title>
        <authorList>
            <person name="Schelkunov M."/>
            <person name="Shtratnikova V."/>
            <person name="Makarenko M."/>
            <person name="Klepikova A."/>
            <person name="Omelchenko D."/>
            <person name="Novikova G."/>
            <person name="Obukhova E."/>
            <person name="Bogdanov V."/>
            <person name="Penin A."/>
            <person name="Logacheva M."/>
        </authorList>
    </citation>
    <scope>NUCLEOTIDE SEQUENCE</scope>
    <source>
        <strain evidence="14">Hsosn_3</strain>
        <tissue evidence="14">Leaf</tissue>
    </source>
</reference>
<comment type="caution">
    <text evidence="14">The sequence shown here is derived from an EMBL/GenBank/DDBJ whole genome shotgun (WGS) entry which is preliminary data.</text>
</comment>
<comment type="subcellular location">
    <subcellularLocation>
        <location evidence="1">Chromosome</location>
    </subcellularLocation>
    <subcellularLocation>
        <location evidence="2">Nucleus</location>
        <location evidence="2">Nucleolus</location>
    </subcellularLocation>
</comment>
<dbReference type="GO" id="GO:0003691">
    <property type="term" value="F:double-stranded telomeric DNA binding"/>
    <property type="evidence" value="ECO:0007669"/>
    <property type="project" value="InterPro"/>
</dbReference>
<dbReference type="GO" id="GO:0005730">
    <property type="term" value="C:nucleolus"/>
    <property type="evidence" value="ECO:0007669"/>
    <property type="project" value="UniProtKB-SubCell"/>
</dbReference>
<evidence type="ECO:0000256" key="9">
    <source>
        <dbReference type="ARBA" id="ARBA00032813"/>
    </source>
</evidence>
<keyword evidence="7" id="KW-0804">Transcription</keyword>
<dbReference type="Pfam" id="PF00249">
    <property type="entry name" value="Myb_DNA-binding"/>
    <property type="match status" value="1"/>
</dbReference>
<proteinExistence type="predicted"/>
<keyword evidence="8" id="KW-0539">Nucleus</keyword>
<keyword evidence="3" id="KW-0158">Chromosome</keyword>
<dbReference type="InterPro" id="IPR009057">
    <property type="entry name" value="Homeodomain-like_sf"/>
</dbReference>
<evidence type="ECO:0000256" key="3">
    <source>
        <dbReference type="ARBA" id="ARBA00022454"/>
    </source>
</evidence>
<dbReference type="PROSITE" id="PS51294">
    <property type="entry name" value="HTH_MYB"/>
    <property type="match status" value="1"/>
</dbReference>
<gene>
    <name evidence="14" type="ORF">POM88_039279</name>
</gene>
<reference evidence="14" key="2">
    <citation type="submission" date="2023-05" db="EMBL/GenBank/DDBJ databases">
        <authorList>
            <person name="Schelkunov M.I."/>
        </authorList>
    </citation>
    <scope>NUCLEOTIDE SEQUENCE</scope>
    <source>
        <strain evidence="14">Hsosn_3</strain>
        <tissue evidence="14">Leaf</tissue>
    </source>
</reference>
<dbReference type="InterPro" id="IPR044597">
    <property type="entry name" value="SMH1-6"/>
</dbReference>
<protein>
    <recommendedName>
        <fullName evidence="9">MYB transcription factor</fullName>
    </recommendedName>
</protein>
<dbReference type="Proteomes" id="UP001237642">
    <property type="component" value="Unassembled WGS sequence"/>
</dbReference>
<dbReference type="PANTHER" id="PTHR46267:SF8">
    <property type="entry name" value="TELOMERE REPEAT-BINDING FACTOR 1"/>
    <property type="match status" value="1"/>
</dbReference>
<evidence type="ECO:0000313" key="15">
    <source>
        <dbReference type="Proteomes" id="UP001237642"/>
    </source>
</evidence>
<evidence type="ECO:0000259" key="13">
    <source>
        <dbReference type="PROSITE" id="PS51294"/>
    </source>
</evidence>
<evidence type="ECO:0000313" key="14">
    <source>
        <dbReference type="EMBL" id="KAK1363718.1"/>
    </source>
</evidence>
<evidence type="ECO:0000256" key="4">
    <source>
        <dbReference type="ARBA" id="ARBA00023015"/>
    </source>
</evidence>
<keyword evidence="15" id="KW-1185">Reference proteome</keyword>
<keyword evidence="4" id="KW-0805">Transcription regulation</keyword>
<name>A0AAD8HCH8_9APIA</name>
<feature type="compositionally biased region" description="Polar residues" evidence="11">
    <location>
        <begin position="131"/>
        <end position="143"/>
    </location>
</feature>
<dbReference type="GO" id="GO:0005694">
    <property type="term" value="C:chromosome"/>
    <property type="evidence" value="ECO:0007669"/>
    <property type="project" value="UniProtKB-SubCell"/>
</dbReference>
<evidence type="ECO:0000256" key="11">
    <source>
        <dbReference type="SAM" id="MobiDB-lite"/>
    </source>
</evidence>
<keyword evidence="6" id="KW-0238">DNA-binding</keyword>
<feature type="domain" description="Myb-like" evidence="12">
    <location>
        <begin position="7"/>
        <end position="57"/>
    </location>
</feature>
<evidence type="ECO:0000256" key="6">
    <source>
        <dbReference type="ARBA" id="ARBA00023125"/>
    </source>
</evidence>
<accession>A0AAD8HCH8</accession>
<evidence type="ECO:0000259" key="12">
    <source>
        <dbReference type="PROSITE" id="PS50090"/>
    </source>
</evidence>
<feature type="region of interest" description="Disordered" evidence="11">
    <location>
        <begin position="130"/>
        <end position="158"/>
    </location>
</feature>
<evidence type="ECO:0000256" key="10">
    <source>
        <dbReference type="SAM" id="Coils"/>
    </source>
</evidence>
<evidence type="ECO:0000256" key="5">
    <source>
        <dbReference type="ARBA" id="ARBA00023054"/>
    </source>
</evidence>
<dbReference type="FunFam" id="1.10.10.60:FF:000168">
    <property type="entry name" value="Telomere repeat-binding factor 1"/>
    <property type="match status" value="1"/>
</dbReference>
<dbReference type="InterPro" id="IPR017930">
    <property type="entry name" value="Myb_dom"/>
</dbReference>
<feature type="domain" description="HTH myb-type" evidence="13">
    <location>
        <begin position="1"/>
        <end position="61"/>
    </location>
</feature>
<sequence>MGRVYIKWSAEEEAAIRDGIAKHGLGKWQTILNDPEFSTVLILRTNVGIKDKWRNMITKGESRIGYKPVPNYIKKTSSHYDTSAALTIVGSNKDEFAKPEAPVIVHESLEDGASDKLILRFDDCILDGRTNAKQPSSSAQKQEQIPPPKLKRSSREDVRTVTVDGKFNEVQQEREHSLADLESVKAAVDAELMRLRQMRPEDAASAVAAFEHAKAAIAEAEEAERVAAVAERAAEEAQSVVEGLKRRLEERKARPAKLIVCEHMQRQRLKEENAAAVRGEVVMKCTSVIRLLLSFANLSNLDMGKSCP</sequence>
<evidence type="ECO:0000256" key="7">
    <source>
        <dbReference type="ARBA" id="ARBA00023163"/>
    </source>
</evidence>
<evidence type="ECO:0000256" key="2">
    <source>
        <dbReference type="ARBA" id="ARBA00004604"/>
    </source>
</evidence>
<dbReference type="CDD" id="cd11660">
    <property type="entry name" value="SANT_TRF"/>
    <property type="match status" value="1"/>
</dbReference>
<dbReference type="SUPFAM" id="SSF46689">
    <property type="entry name" value="Homeodomain-like"/>
    <property type="match status" value="1"/>
</dbReference>
<dbReference type="PROSITE" id="PS50090">
    <property type="entry name" value="MYB_LIKE"/>
    <property type="match status" value="1"/>
</dbReference>
<organism evidence="14 15">
    <name type="scientific">Heracleum sosnowskyi</name>
    <dbReference type="NCBI Taxonomy" id="360622"/>
    <lineage>
        <taxon>Eukaryota</taxon>
        <taxon>Viridiplantae</taxon>
        <taxon>Streptophyta</taxon>
        <taxon>Embryophyta</taxon>
        <taxon>Tracheophyta</taxon>
        <taxon>Spermatophyta</taxon>
        <taxon>Magnoliopsida</taxon>
        <taxon>eudicotyledons</taxon>
        <taxon>Gunneridae</taxon>
        <taxon>Pentapetalae</taxon>
        <taxon>asterids</taxon>
        <taxon>campanulids</taxon>
        <taxon>Apiales</taxon>
        <taxon>Apiaceae</taxon>
        <taxon>Apioideae</taxon>
        <taxon>apioid superclade</taxon>
        <taxon>Tordylieae</taxon>
        <taxon>Tordyliinae</taxon>
        <taxon>Heracleum</taxon>
    </lineage>
</organism>
<dbReference type="Gene3D" id="1.10.246.220">
    <property type="match status" value="1"/>
</dbReference>
<feature type="coiled-coil region" evidence="10">
    <location>
        <begin position="178"/>
        <end position="254"/>
    </location>
</feature>
<evidence type="ECO:0000256" key="1">
    <source>
        <dbReference type="ARBA" id="ARBA00004286"/>
    </source>
</evidence>
<evidence type="ECO:0000256" key="8">
    <source>
        <dbReference type="ARBA" id="ARBA00023242"/>
    </source>
</evidence>
<dbReference type="PANTHER" id="PTHR46267">
    <property type="entry name" value="SINGLE MYB HISTONE 4"/>
    <property type="match status" value="1"/>
</dbReference>
<dbReference type="InterPro" id="IPR001005">
    <property type="entry name" value="SANT/Myb"/>
</dbReference>